<evidence type="ECO:0000259" key="5">
    <source>
        <dbReference type="PROSITE" id="PS50075"/>
    </source>
</evidence>
<dbReference type="InterPro" id="IPR036736">
    <property type="entry name" value="ACP-like_sf"/>
</dbReference>
<evidence type="ECO:0000256" key="1">
    <source>
        <dbReference type="ARBA" id="ARBA00001957"/>
    </source>
</evidence>
<dbReference type="SMART" id="SM00823">
    <property type="entry name" value="PKS_PP"/>
    <property type="match status" value="1"/>
</dbReference>
<evidence type="ECO:0000313" key="6">
    <source>
        <dbReference type="EMBL" id="GAA2367533.1"/>
    </source>
</evidence>
<organism evidence="6 7">
    <name type="scientific">Streptomyces cuspidosporus</name>
    <dbReference type="NCBI Taxonomy" id="66882"/>
    <lineage>
        <taxon>Bacteria</taxon>
        <taxon>Bacillati</taxon>
        <taxon>Actinomycetota</taxon>
        <taxon>Actinomycetes</taxon>
        <taxon>Kitasatosporales</taxon>
        <taxon>Streptomycetaceae</taxon>
        <taxon>Streptomyces</taxon>
    </lineage>
</organism>
<dbReference type="Pfam" id="PF00668">
    <property type="entry name" value="Condensation"/>
    <property type="match status" value="1"/>
</dbReference>
<dbReference type="RefSeq" id="WP_346178424.1">
    <property type="nucleotide sequence ID" value="NZ_BAAASD010000045.1"/>
</dbReference>
<name>A0ABP5U1Y6_9ACTN</name>
<dbReference type="Gene3D" id="3.40.50.1820">
    <property type="entry name" value="alpha/beta hydrolase"/>
    <property type="match status" value="1"/>
</dbReference>
<dbReference type="Gene3D" id="3.30.559.10">
    <property type="entry name" value="Chloramphenicol acetyltransferase-like domain"/>
    <property type="match status" value="1"/>
</dbReference>
<dbReference type="Pfam" id="PF00501">
    <property type="entry name" value="AMP-binding"/>
    <property type="match status" value="1"/>
</dbReference>
<dbReference type="InterPro" id="IPR001242">
    <property type="entry name" value="Condensation_dom"/>
</dbReference>
<keyword evidence="3" id="KW-0597">Phosphoprotein</keyword>
<dbReference type="NCBIfam" id="TIGR01733">
    <property type="entry name" value="AA-adenyl-dom"/>
    <property type="match status" value="1"/>
</dbReference>
<dbReference type="SUPFAM" id="SSF47336">
    <property type="entry name" value="ACP-like"/>
    <property type="match status" value="1"/>
</dbReference>
<dbReference type="Gene3D" id="2.30.38.10">
    <property type="entry name" value="Luciferase, Domain 3"/>
    <property type="match status" value="1"/>
</dbReference>
<dbReference type="Proteomes" id="UP001500253">
    <property type="component" value="Unassembled WGS sequence"/>
</dbReference>
<feature type="domain" description="Carrier" evidence="5">
    <location>
        <begin position="1007"/>
        <end position="1081"/>
    </location>
</feature>
<dbReference type="Pfam" id="PF13193">
    <property type="entry name" value="AMP-binding_C"/>
    <property type="match status" value="1"/>
</dbReference>
<reference evidence="7" key="1">
    <citation type="journal article" date="2019" name="Int. J. Syst. Evol. Microbiol.">
        <title>The Global Catalogue of Microorganisms (GCM) 10K type strain sequencing project: providing services to taxonomists for standard genome sequencing and annotation.</title>
        <authorList>
            <consortium name="The Broad Institute Genomics Platform"/>
            <consortium name="The Broad Institute Genome Sequencing Center for Infectious Disease"/>
            <person name="Wu L."/>
            <person name="Ma J."/>
        </authorList>
    </citation>
    <scope>NUCLEOTIDE SEQUENCE [LARGE SCALE GENOMIC DNA]</scope>
    <source>
        <strain evidence="7">JCM 4316</strain>
    </source>
</reference>
<dbReference type="Gene3D" id="3.40.50.980">
    <property type="match status" value="2"/>
</dbReference>
<dbReference type="InterPro" id="IPR009081">
    <property type="entry name" value="PP-bd_ACP"/>
</dbReference>
<dbReference type="PANTHER" id="PTHR45527">
    <property type="entry name" value="NONRIBOSOMAL PEPTIDE SYNTHETASE"/>
    <property type="match status" value="1"/>
</dbReference>
<dbReference type="InterPro" id="IPR006162">
    <property type="entry name" value="Ppantetheine_attach_site"/>
</dbReference>
<protein>
    <recommendedName>
        <fullName evidence="5">Carrier domain-containing protein</fullName>
    </recommendedName>
</protein>
<comment type="caution">
    <text evidence="6">The sequence shown here is derived from an EMBL/GenBank/DDBJ whole genome shotgun (WGS) entry which is preliminary data.</text>
</comment>
<evidence type="ECO:0000256" key="4">
    <source>
        <dbReference type="SAM" id="MobiDB-lite"/>
    </source>
</evidence>
<dbReference type="PANTHER" id="PTHR45527:SF1">
    <property type="entry name" value="FATTY ACID SYNTHASE"/>
    <property type="match status" value="1"/>
</dbReference>
<dbReference type="InterPro" id="IPR025110">
    <property type="entry name" value="AMP-bd_C"/>
</dbReference>
<comment type="cofactor">
    <cofactor evidence="1">
        <name>pantetheine 4'-phosphate</name>
        <dbReference type="ChEBI" id="CHEBI:47942"/>
    </cofactor>
</comment>
<dbReference type="SUPFAM" id="SSF52777">
    <property type="entry name" value="CoA-dependent acyltransferases"/>
    <property type="match status" value="2"/>
</dbReference>
<gene>
    <name evidence="6" type="ORF">GCM10010246_71010</name>
</gene>
<evidence type="ECO:0000256" key="3">
    <source>
        <dbReference type="ARBA" id="ARBA00022553"/>
    </source>
</evidence>
<dbReference type="InterPro" id="IPR000873">
    <property type="entry name" value="AMP-dep_synth/lig_dom"/>
</dbReference>
<keyword evidence="7" id="KW-1185">Reference proteome</keyword>
<keyword evidence="2" id="KW-0596">Phosphopantetheine</keyword>
<dbReference type="SUPFAM" id="SSF56801">
    <property type="entry name" value="Acetyl-CoA synthetase-like"/>
    <property type="match status" value="1"/>
</dbReference>
<evidence type="ECO:0000313" key="7">
    <source>
        <dbReference type="Proteomes" id="UP001500253"/>
    </source>
</evidence>
<dbReference type="Pfam" id="PF00550">
    <property type="entry name" value="PP-binding"/>
    <property type="match status" value="1"/>
</dbReference>
<sequence length="1111" mass="117532">MTSPDAEHGLLPLTAAQRGVFHAQRLQPDNPAYNTVAVMEVRGPLDGELLRRAIRHAEGESGSWDVELVERPDGLYQRPVAPGRSTWREIDLSGDPDALTTARALVERDRATARDPLRDTLSGHVLMRIGPDHHLWYQRSHHILSDAFGSVLHSRRIATVYEALAAGTEPAGEPLGRLVDLLAEEADYRASDDYTADRDYWNGVLADRPETASLAQGVPTGAAGRALSATTVLSQAELRALQSAGRDARAPWTVPMLAAVAAYLQGMTGAQDLTLGVPVTARLGARSRDVPGMLSNTLPLRLAVSPAEGRTPLVRQVARRLGELLTHQRYPYDELRRDLRLLGTDEQLFGVLVNIVPAGSETAFTGREARLAALSGGPVTDLNITCHPGPDGRGARVEFEANPDRYTAAELAAHQARFTDFLTRFLAAPPDLPLARVDVLTADERTEALAVGLPPGPARHVTPRTFPELFEDQVRRTPRGCAVLSPTSRLDYAGLNARANRLARALVARGAGPERLVAVALPRGVAALTAVIAVMKAGAAYLPVDLDYPRERVAAMLADTEPLMLLTTRAADDGTLASGVPRLYLDGAGHATATDPDTDTETGIGTDLADTDLSDRDRVAPLRPGHPAYVIYTSGSTGRPKGVVVTHTGLAALLRQQTDLLRLGPDTRVLQFASPSFDASVWELCVALLTGAAAVVAPPERLVPGPPLAALVAELGVDCLLLAPSALTAMPPDGLPKGVNLVVGAEPCPPELVARWSPGRHMVNAYGPTEATVIATQTGPLSGRTAPPMGSSVPGGRLRLLDSALRPVPPGVAGEVYLSGDGLARGYLGRPGVTAERFVADPFGAPGARMYRTGDMARWTADGELTYLGRADRQVKLRGFRIELGEIEAQLAQAPGVGGAVAVVRADRPGTRQLVAYAVPAADTTTTTAADTTASTATGTTTATGGPAPYGGLDASGLRKFLARRLPAYMVPARIVVLDTFPLTPNGKVDRAALPAPAFEAASAYRAPGTERERVLHEAFTEVLGAARIGVDDSFFDLGGDSVVAMRLAARAHEAGLVVTTNDIFLHKTIARLAEVAQDTGPEAGTPRDAASLVHLDAEELDELEAQWETS</sequence>
<dbReference type="InterPro" id="IPR020806">
    <property type="entry name" value="PKS_PP-bd"/>
</dbReference>
<dbReference type="Gene3D" id="3.30.300.30">
    <property type="match status" value="1"/>
</dbReference>
<dbReference type="InterPro" id="IPR023213">
    <property type="entry name" value="CAT-like_dom_sf"/>
</dbReference>
<feature type="region of interest" description="Disordered" evidence="4">
    <location>
        <begin position="588"/>
        <end position="610"/>
    </location>
</feature>
<dbReference type="PROSITE" id="PS00012">
    <property type="entry name" value="PHOSPHOPANTETHEINE"/>
    <property type="match status" value="1"/>
</dbReference>
<dbReference type="InterPro" id="IPR010071">
    <property type="entry name" value="AA_adenyl_dom"/>
</dbReference>
<dbReference type="EMBL" id="BAAASD010000045">
    <property type="protein sequence ID" value="GAA2367533.1"/>
    <property type="molecule type" value="Genomic_DNA"/>
</dbReference>
<evidence type="ECO:0000256" key="2">
    <source>
        <dbReference type="ARBA" id="ARBA00022450"/>
    </source>
</evidence>
<accession>A0ABP5U1Y6</accession>
<dbReference type="InterPro" id="IPR045851">
    <property type="entry name" value="AMP-bd_C_sf"/>
</dbReference>
<dbReference type="Gene3D" id="3.30.559.30">
    <property type="entry name" value="Nonribosomal peptide synthetase, condensation domain"/>
    <property type="match status" value="1"/>
</dbReference>
<dbReference type="InterPro" id="IPR020845">
    <property type="entry name" value="AMP-binding_CS"/>
</dbReference>
<dbReference type="PROSITE" id="PS00455">
    <property type="entry name" value="AMP_BINDING"/>
    <property type="match status" value="1"/>
</dbReference>
<dbReference type="PROSITE" id="PS50075">
    <property type="entry name" value="CARRIER"/>
    <property type="match status" value="1"/>
</dbReference>
<dbReference type="InterPro" id="IPR029058">
    <property type="entry name" value="AB_hydrolase_fold"/>
</dbReference>
<proteinExistence type="predicted"/>